<dbReference type="InterPro" id="IPR004360">
    <property type="entry name" value="Glyas_Fos-R_dOase_dom"/>
</dbReference>
<reference evidence="2 3" key="1">
    <citation type="journal article" date="2017" name="PLoS ONE">
        <title>Development of a real-time PCR for detection of Staphylococcus pseudintermedius using a novel automated comparison of whole-genome sequences.</title>
        <authorList>
            <person name="Verstappen K.M."/>
            <person name="Huijbregts L."/>
            <person name="Spaninks M."/>
            <person name="Wagenaar J.A."/>
            <person name="Fluit A.C."/>
            <person name="Duim B."/>
        </authorList>
    </citation>
    <scope>NUCLEOTIDE SEQUENCE [LARGE SCALE GENOMIC DNA]</scope>
    <source>
        <strain evidence="2 3">215070706401-1</strain>
    </source>
</reference>
<dbReference type="RefSeq" id="WP_096593694.1">
    <property type="nucleotide sequence ID" value="NZ_MWRM01000013.1"/>
</dbReference>
<dbReference type="InterPro" id="IPR029068">
    <property type="entry name" value="Glyas_Bleomycin-R_OHBP_Dase"/>
</dbReference>
<sequence>MQLSPYIIVSDVEEAAQFYQKTFGGVLKRLNEHEGKLLHAELEITTGVTLHLSSNYGKPIERQGYHLILTFDQLAEQQRIYEALSEAGDPHMPLQKTFFGAIHGQVTDRYGINWLMNYFE</sequence>
<dbReference type="AlphaFoldDB" id="A0A2A4GW52"/>
<proteinExistence type="predicted"/>
<evidence type="ECO:0000313" key="3">
    <source>
        <dbReference type="Proteomes" id="UP000218335"/>
    </source>
</evidence>
<dbReference type="Pfam" id="PF00903">
    <property type="entry name" value="Glyoxalase"/>
    <property type="match status" value="1"/>
</dbReference>
<evidence type="ECO:0000313" key="2">
    <source>
        <dbReference type="EMBL" id="PCF54486.1"/>
    </source>
</evidence>
<dbReference type="PANTHER" id="PTHR33990">
    <property type="entry name" value="PROTEIN YJDN-RELATED"/>
    <property type="match status" value="1"/>
</dbReference>
<dbReference type="InterPro" id="IPR028973">
    <property type="entry name" value="PhnB-like"/>
</dbReference>
<dbReference type="Gene3D" id="3.10.180.10">
    <property type="entry name" value="2,3-Dihydroxybiphenyl 1,2-Dioxygenase, domain 1"/>
    <property type="match status" value="1"/>
</dbReference>
<dbReference type="CDD" id="cd06588">
    <property type="entry name" value="PhnB_like"/>
    <property type="match status" value="1"/>
</dbReference>
<dbReference type="EMBL" id="MWUU01000012">
    <property type="protein sequence ID" value="PCF54486.1"/>
    <property type="molecule type" value="Genomic_DNA"/>
</dbReference>
<comment type="caution">
    <text evidence="2">The sequence shown here is derived from an EMBL/GenBank/DDBJ whole genome shotgun (WGS) entry which is preliminary data.</text>
</comment>
<organism evidence="2 3">
    <name type="scientific">Staphylococcus delphini</name>
    <dbReference type="NCBI Taxonomy" id="53344"/>
    <lineage>
        <taxon>Bacteria</taxon>
        <taxon>Bacillati</taxon>
        <taxon>Bacillota</taxon>
        <taxon>Bacilli</taxon>
        <taxon>Bacillales</taxon>
        <taxon>Staphylococcaceae</taxon>
        <taxon>Staphylococcus</taxon>
        <taxon>Staphylococcus intermedius group</taxon>
    </lineage>
</organism>
<evidence type="ECO:0000259" key="1">
    <source>
        <dbReference type="Pfam" id="PF00903"/>
    </source>
</evidence>
<feature type="domain" description="Glyoxalase/fosfomycin resistance/dioxygenase" evidence="1">
    <location>
        <begin position="7"/>
        <end position="114"/>
    </location>
</feature>
<gene>
    <name evidence="2" type="ORF">B5C08_09610</name>
</gene>
<dbReference type="PANTHER" id="PTHR33990:SF1">
    <property type="entry name" value="PROTEIN YJDN"/>
    <property type="match status" value="1"/>
</dbReference>
<protein>
    <submittedName>
        <fullName evidence="2">VOC family protein</fullName>
    </submittedName>
</protein>
<accession>A0A2A4GW52</accession>
<dbReference type="Proteomes" id="UP000218335">
    <property type="component" value="Unassembled WGS sequence"/>
</dbReference>
<name>A0A2A4GW52_9STAP</name>
<dbReference type="SUPFAM" id="SSF54593">
    <property type="entry name" value="Glyoxalase/Bleomycin resistance protein/Dihydroxybiphenyl dioxygenase"/>
    <property type="match status" value="1"/>
</dbReference>